<keyword evidence="2" id="KW-1185">Reference proteome</keyword>
<reference evidence="1" key="1">
    <citation type="submission" date="2021-05" db="EMBL/GenBank/DDBJ databases">
        <authorList>
            <person name="Scholz U."/>
            <person name="Mascher M."/>
            <person name="Fiebig A."/>
        </authorList>
    </citation>
    <scope>NUCLEOTIDE SEQUENCE [LARGE SCALE GENOMIC DNA]</scope>
</reference>
<dbReference type="EnsemblPlants" id="AVESA.00010b.r2.2AG0222530.1">
    <property type="protein sequence ID" value="AVESA.00010b.r2.2AG0222530.1.CDS"/>
    <property type="gene ID" value="AVESA.00010b.r2.2AG0222530"/>
</dbReference>
<accession>A0ACD5UAH4</accession>
<evidence type="ECO:0000313" key="2">
    <source>
        <dbReference type="Proteomes" id="UP001732700"/>
    </source>
</evidence>
<dbReference type="Proteomes" id="UP001732700">
    <property type="component" value="Chromosome 2A"/>
</dbReference>
<evidence type="ECO:0000313" key="1">
    <source>
        <dbReference type="EnsemblPlants" id="AVESA.00010b.r2.2AG0222530.1.CDS"/>
    </source>
</evidence>
<proteinExistence type="predicted"/>
<sequence length="522" mass="59636">MSQPAAAAVAAQPQGQAPAGRQGGGIGQSLAGIVRMAVFWYFASKFFGPKRAPTEPGMLMSNLFQKGEPMDMWMYLSENDKFNDFSNEEALVWHETNIPYAVWGPTSTRMHSLTYYPSEALKHNGSLYAHVYFARSGYPVDPTDPEYEEKSAFGRTHPIVAYLRKSKTGNKKSLLGDSNESEEKPPPEDNKEIEDKEEGPVEYIAYWKPNVTINLVDDFTRYPLNNIPPTVAPYLNVDPTTSSYYPTVFFNEFWLLRDKLTALNETVKELALNLEVSPISMTKWQLYLQIEQSFQVHRSYGSMLEGEADELKRVFLEGNPYLLGLTMIVSLFHSLFDFLAFKNDIQFWNKNKSMEGLSAKSVVLNFICQLIIFLYLLDNDTSWMILASSGVGVCIEFWKIGKAMHVESFDISFRGGYTQLTRNVSMSLVSEGKTNRQRPRHWKEQIQHRRPNRLRARLRRARRIRRQSKLLSAPVNTDTCLAALAVLTPGTSLEWAHRRKHTVLVPLLFILSLFFMLNNSSF</sequence>
<name>A0ACD5UAH4_AVESA</name>
<reference evidence="1" key="2">
    <citation type="submission" date="2025-09" db="UniProtKB">
        <authorList>
            <consortium name="EnsemblPlants"/>
        </authorList>
    </citation>
    <scope>IDENTIFICATION</scope>
</reference>
<organism evidence="1 2">
    <name type="scientific">Avena sativa</name>
    <name type="common">Oat</name>
    <dbReference type="NCBI Taxonomy" id="4498"/>
    <lineage>
        <taxon>Eukaryota</taxon>
        <taxon>Viridiplantae</taxon>
        <taxon>Streptophyta</taxon>
        <taxon>Embryophyta</taxon>
        <taxon>Tracheophyta</taxon>
        <taxon>Spermatophyta</taxon>
        <taxon>Magnoliopsida</taxon>
        <taxon>Liliopsida</taxon>
        <taxon>Poales</taxon>
        <taxon>Poaceae</taxon>
        <taxon>BOP clade</taxon>
        <taxon>Pooideae</taxon>
        <taxon>Poodae</taxon>
        <taxon>Poeae</taxon>
        <taxon>Poeae Chloroplast Group 1 (Aveneae type)</taxon>
        <taxon>Aveninae</taxon>
        <taxon>Avena</taxon>
    </lineage>
</organism>
<protein>
    <submittedName>
        <fullName evidence="1">Uncharacterized protein</fullName>
    </submittedName>
</protein>